<evidence type="ECO:0000313" key="4">
    <source>
        <dbReference type="EMBL" id="KRR20799.1"/>
    </source>
</evidence>
<feature type="region of interest" description="Disordered" evidence="1">
    <location>
        <begin position="38"/>
        <end position="60"/>
    </location>
</feature>
<evidence type="ECO:0000313" key="5">
    <source>
        <dbReference type="Proteomes" id="UP000051660"/>
    </source>
</evidence>
<feature type="signal peptide" evidence="3">
    <location>
        <begin position="1"/>
        <end position="25"/>
    </location>
</feature>
<name>A0A0R3MRM9_9BRAD</name>
<reference evidence="4 5" key="1">
    <citation type="submission" date="2014-03" db="EMBL/GenBank/DDBJ databases">
        <title>Bradyrhizobium valentinum sp. nov., isolated from effective nodules of Lupinus mariae-josephae, a lupine endemic of basic-lime soils in Eastern Spain.</title>
        <authorList>
            <person name="Duran D."/>
            <person name="Rey L."/>
            <person name="Navarro A."/>
            <person name="Busquets A."/>
            <person name="Imperial J."/>
            <person name="Ruiz-Argueso T."/>
        </authorList>
    </citation>
    <scope>NUCLEOTIDE SEQUENCE [LARGE SCALE GENOMIC DNA]</scope>
    <source>
        <strain evidence="4 5">CCBAU 23086</strain>
    </source>
</reference>
<keyword evidence="2" id="KW-1133">Transmembrane helix</keyword>
<evidence type="ECO:0000256" key="3">
    <source>
        <dbReference type="SAM" id="SignalP"/>
    </source>
</evidence>
<dbReference type="Proteomes" id="UP000051660">
    <property type="component" value="Unassembled WGS sequence"/>
</dbReference>
<keyword evidence="2" id="KW-0472">Membrane</keyword>
<protein>
    <submittedName>
        <fullName evidence="4">Uncharacterized protein</fullName>
    </submittedName>
</protein>
<keyword evidence="3" id="KW-0732">Signal</keyword>
<sequence>MSGRLRFCIAAFVILVGLPTSPASSNPLADLFNVSPPQTATEPAPVEKEKECLPRPGTSTAEGQRWVYRSEGRRKCWFQTADGTATVKQVRHRAAKRVAAPEERVAAAEENEAARRNKAVMDARAEMLRAAPAETSQPTRPAPELNVVDAASAPATEAAAFVPPAAVANRATDQLTPDHPAPRQLDAATLLAAAPAPSDTVAASTPSAAPVASPVAEAADDGWGRMATWLGVLLMALGLVSVLGASRTLREAVLLRD</sequence>
<proteinExistence type="predicted"/>
<keyword evidence="2" id="KW-0812">Transmembrane</keyword>
<dbReference type="EMBL" id="LLYB01000085">
    <property type="protein sequence ID" value="KRR20799.1"/>
    <property type="molecule type" value="Genomic_DNA"/>
</dbReference>
<evidence type="ECO:0000256" key="2">
    <source>
        <dbReference type="SAM" id="Phobius"/>
    </source>
</evidence>
<dbReference type="AlphaFoldDB" id="A0A0R3MRM9"/>
<gene>
    <name evidence="4" type="ORF">CQ14_26230</name>
</gene>
<evidence type="ECO:0000256" key="1">
    <source>
        <dbReference type="SAM" id="MobiDB-lite"/>
    </source>
</evidence>
<dbReference type="OrthoDB" id="8255798at2"/>
<accession>A0A0R3MRM9</accession>
<feature type="chain" id="PRO_5006444431" evidence="3">
    <location>
        <begin position="26"/>
        <end position="257"/>
    </location>
</feature>
<feature type="transmembrane region" description="Helical" evidence="2">
    <location>
        <begin position="226"/>
        <end position="246"/>
    </location>
</feature>
<organism evidence="4 5">
    <name type="scientific">Bradyrhizobium lablabi</name>
    <dbReference type="NCBI Taxonomy" id="722472"/>
    <lineage>
        <taxon>Bacteria</taxon>
        <taxon>Pseudomonadati</taxon>
        <taxon>Pseudomonadota</taxon>
        <taxon>Alphaproteobacteria</taxon>
        <taxon>Hyphomicrobiales</taxon>
        <taxon>Nitrobacteraceae</taxon>
        <taxon>Bradyrhizobium</taxon>
    </lineage>
</organism>
<comment type="caution">
    <text evidence="4">The sequence shown here is derived from an EMBL/GenBank/DDBJ whole genome shotgun (WGS) entry which is preliminary data.</text>
</comment>